<keyword evidence="1" id="KW-0812">Transmembrane</keyword>
<gene>
    <name evidence="2" type="ORF">P7D78_16695</name>
</gene>
<dbReference type="GeneID" id="67040975"/>
<dbReference type="Pfam" id="PF13787">
    <property type="entry name" value="HXXEE"/>
    <property type="match status" value="1"/>
</dbReference>
<comment type="caution">
    <text evidence="2">The sequence shown here is derived from an EMBL/GenBank/DDBJ whole genome shotgun (WGS) entry which is preliminary data.</text>
</comment>
<feature type="transmembrane region" description="Helical" evidence="1">
    <location>
        <begin position="147"/>
        <end position="167"/>
    </location>
</feature>
<accession>A0AAW8T531</accession>
<dbReference type="InterPro" id="IPR025671">
    <property type="entry name" value="HXXEE"/>
</dbReference>
<sequence>MNKESLLSKWCDRIWLQILYMLGVGMGVVLFLHWNDWDLPQRLMGLLTIMVPLHVFEENTYPGGFYFMNNIGQHSDAPMVYPQNRLTNMITNLGAEIYFIFLLFFAKDLAAISVLVVVLFGLGETFMHTKDGLAIYKKYRTKGKRTIYAPGNATAFTVLFSMSVYGIDWLVKNGLSISQFFAGIGLVAFVIVGLILLPFSISRKIKSKTFAFTDLGYWAKYEQKR</sequence>
<proteinExistence type="predicted"/>
<dbReference type="Proteomes" id="UP001249240">
    <property type="component" value="Unassembled WGS sequence"/>
</dbReference>
<feature type="transmembrane region" description="Helical" evidence="1">
    <location>
        <begin position="97"/>
        <end position="122"/>
    </location>
</feature>
<dbReference type="EMBL" id="JARPXM010000021">
    <property type="protein sequence ID" value="MDT2539774.1"/>
    <property type="molecule type" value="Genomic_DNA"/>
</dbReference>
<evidence type="ECO:0000313" key="3">
    <source>
        <dbReference type="Proteomes" id="UP001249240"/>
    </source>
</evidence>
<reference evidence="2" key="1">
    <citation type="submission" date="2023-03" db="EMBL/GenBank/DDBJ databases">
        <authorList>
            <person name="Shen W."/>
            <person name="Cai J."/>
        </authorList>
    </citation>
    <scope>NUCLEOTIDE SEQUENCE</scope>
    <source>
        <strain evidence="2">B646-2</strain>
    </source>
</reference>
<evidence type="ECO:0000256" key="1">
    <source>
        <dbReference type="SAM" id="Phobius"/>
    </source>
</evidence>
<dbReference type="RefSeq" id="WP_010745439.1">
    <property type="nucleotide sequence ID" value="NZ_BAAAXM010000062.1"/>
</dbReference>
<protein>
    <submittedName>
        <fullName evidence="2">HXXEE domain-containing protein</fullName>
    </submittedName>
</protein>
<feature type="transmembrane region" description="Helical" evidence="1">
    <location>
        <begin position="14"/>
        <end position="34"/>
    </location>
</feature>
<name>A0AAW8T531_9ENTE</name>
<organism evidence="2 3">
    <name type="scientific">Enterococcus raffinosus</name>
    <dbReference type="NCBI Taxonomy" id="71452"/>
    <lineage>
        <taxon>Bacteria</taxon>
        <taxon>Bacillati</taxon>
        <taxon>Bacillota</taxon>
        <taxon>Bacilli</taxon>
        <taxon>Lactobacillales</taxon>
        <taxon>Enterococcaceae</taxon>
        <taxon>Enterococcus</taxon>
    </lineage>
</organism>
<evidence type="ECO:0000313" key="2">
    <source>
        <dbReference type="EMBL" id="MDT2539774.1"/>
    </source>
</evidence>
<keyword evidence="1" id="KW-0472">Membrane</keyword>
<feature type="transmembrane region" description="Helical" evidence="1">
    <location>
        <begin position="179"/>
        <end position="199"/>
    </location>
</feature>
<keyword evidence="1" id="KW-1133">Transmembrane helix</keyword>
<dbReference type="AlphaFoldDB" id="A0AAW8T531"/>